<dbReference type="SMART" id="SM00256">
    <property type="entry name" value="FBOX"/>
    <property type="match status" value="1"/>
</dbReference>
<protein>
    <recommendedName>
        <fullName evidence="1">F-box domain-containing protein</fullName>
    </recommendedName>
</protein>
<evidence type="ECO:0000259" key="1">
    <source>
        <dbReference type="SMART" id="SM00256"/>
    </source>
</evidence>
<dbReference type="AlphaFoldDB" id="A0AA87ZWR3"/>
<dbReference type="PANTHER" id="PTHR35546:SF115">
    <property type="entry name" value="F-BOX DOMAIN-CONTAINING PROTEIN"/>
    <property type="match status" value="1"/>
</dbReference>
<comment type="caution">
    <text evidence="2">The sequence shown here is derived from an EMBL/GenBank/DDBJ whole genome shotgun (WGS) entry which is preliminary data.</text>
</comment>
<reference evidence="2" key="1">
    <citation type="submission" date="2023-07" db="EMBL/GenBank/DDBJ databases">
        <title>draft genome sequence of fig (Ficus carica).</title>
        <authorList>
            <person name="Takahashi T."/>
            <person name="Nishimura K."/>
        </authorList>
    </citation>
    <scope>NUCLEOTIDE SEQUENCE</scope>
</reference>
<dbReference type="InterPro" id="IPR001810">
    <property type="entry name" value="F-box_dom"/>
</dbReference>
<organism evidence="2 3">
    <name type="scientific">Ficus carica</name>
    <name type="common">Common fig</name>
    <dbReference type="NCBI Taxonomy" id="3494"/>
    <lineage>
        <taxon>Eukaryota</taxon>
        <taxon>Viridiplantae</taxon>
        <taxon>Streptophyta</taxon>
        <taxon>Embryophyta</taxon>
        <taxon>Tracheophyta</taxon>
        <taxon>Spermatophyta</taxon>
        <taxon>Magnoliopsida</taxon>
        <taxon>eudicotyledons</taxon>
        <taxon>Gunneridae</taxon>
        <taxon>Pentapetalae</taxon>
        <taxon>rosids</taxon>
        <taxon>fabids</taxon>
        <taxon>Rosales</taxon>
        <taxon>Moraceae</taxon>
        <taxon>Ficeae</taxon>
        <taxon>Ficus</taxon>
    </lineage>
</organism>
<dbReference type="InterPro" id="IPR036047">
    <property type="entry name" value="F-box-like_dom_sf"/>
</dbReference>
<evidence type="ECO:0000313" key="3">
    <source>
        <dbReference type="Proteomes" id="UP001187192"/>
    </source>
</evidence>
<feature type="domain" description="F-box" evidence="1">
    <location>
        <begin position="33"/>
        <end position="73"/>
    </location>
</feature>
<dbReference type="InterPro" id="IPR055290">
    <property type="entry name" value="At3g26010-like"/>
</dbReference>
<dbReference type="PANTHER" id="PTHR35546">
    <property type="entry name" value="F-BOX PROTEIN INTERACTION DOMAIN PROTEIN-RELATED"/>
    <property type="match status" value="1"/>
</dbReference>
<gene>
    <name evidence="2" type="ORF">TIFTF001_010273</name>
</gene>
<dbReference type="EMBL" id="BTGU01000012">
    <property type="protein sequence ID" value="GMN41045.1"/>
    <property type="molecule type" value="Genomic_DNA"/>
</dbReference>
<keyword evidence="3" id="KW-1185">Reference proteome</keyword>
<sequence>MSIPKRTKILADAEIAGTSNPTPPSRLAETIANNDDLLIEILLRVPISSLLKFKSVSKHWLSVISNPKFSLRRNSITVPVSGLFFPRSLRSINEISKYDFVNLVDRPYSHVKAPLRSLPFADDPSNTEIIQSCRGLLLCFTYFPRGLDRKNDYAVYNPTTKQYTKLPPISQIDDGTKICGLSLAFDPSNSPHYKVVCVRNGKDSMYQIQIYSSETRRWRFSGGSFDFESFDIEFHGGVYCNGCLHWISVWEDSAFFNVEEERFSLLPMPPPPEDFWNHDHKHRYFGESRGHLHLIDTICDQTSRFDVLEMEMDYSGWFVKFRVDLSDIPMAFPEIVRREFDDKIKRHMYMFSLLCIVRSEFDEDSYLLLQIPGKVIRYNFKNRTFFELCDYETDSTIPENAWPPAHQYFESLALV</sequence>
<accession>A0AA87ZWR3</accession>
<evidence type="ECO:0000313" key="2">
    <source>
        <dbReference type="EMBL" id="GMN41045.1"/>
    </source>
</evidence>
<dbReference type="Proteomes" id="UP001187192">
    <property type="component" value="Unassembled WGS sequence"/>
</dbReference>
<dbReference type="SUPFAM" id="SSF81383">
    <property type="entry name" value="F-box domain"/>
    <property type="match status" value="1"/>
</dbReference>
<proteinExistence type="predicted"/>
<dbReference type="CDD" id="cd22157">
    <property type="entry name" value="F-box_AtFBW1-like"/>
    <property type="match status" value="1"/>
</dbReference>
<dbReference type="InterPro" id="IPR006527">
    <property type="entry name" value="F-box-assoc_dom_typ1"/>
</dbReference>
<dbReference type="Pfam" id="PF00646">
    <property type="entry name" value="F-box"/>
    <property type="match status" value="1"/>
</dbReference>
<name>A0AA87ZWR3_FICCA</name>
<dbReference type="Pfam" id="PF07734">
    <property type="entry name" value="FBA_1"/>
    <property type="match status" value="1"/>
</dbReference>
<dbReference type="NCBIfam" id="TIGR01640">
    <property type="entry name" value="F_box_assoc_1"/>
    <property type="match status" value="1"/>
</dbReference>
<dbReference type="InterPro" id="IPR017451">
    <property type="entry name" value="F-box-assoc_interact_dom"/>
</dbReference>